<keyword evidence="1" id="KW-1133">Transmembrane helix</keyword>
<proteinExistence type="predicted"/>
<keyword evidence="1" id="KW-0812">Transmembrane</keyword>
<reference evidence="2 3" key="1">
    <citation type="submission" date="2017-01" db="EMBL/GenBank/DDBJ databases">
        <title>A new Hymenobacter.</title>
        <authorList>
            <person name="Liang Y."/>
            <person name="Feng F."/>
        </authorList>
    </citation>
    <scope>NUCLEOTIDE SEQUENCE [LARGE SCALE GENOMIC DNA]</scope>
    <source>
        <strain evidence="2">MIMBbqt21</strain>
    </source>
</reference>
<keyword evidence="1" id="KW-0472">Membrane</keyword>
<protein>
    <submittedName>
        <fullName evidence="2">Uncharacterized protein</fullName>
    </submittedName>
</protein>
<sequence length="72" mass="7812">MLFPELIYQSSQYLVVIFTVASEAGFSFLLIPTPMSLLIFLGLIVATALLAINTVDNIKAMLTPQPVRANNG</sequence>
<feature type="transmembrane region" description="Helical" evidence="1">
    <location>
        <begin position="12"/>
        <end position="31"/>
    </location>
</feature>
<keyword evidence="3" id="KW-1185">Reference proteome</keyword>
<name>A0A243WKJ1_9BACT</name>
<gene>
    <name evidence="2" type="ORF">BXP70_00735</name>
</gene>
<dbReference type="AlphaFoldDB" id="A0A243WKJ1"/>
<dbReference type="EMBL" id="MTSE01000001">
    <property type="protein sequence ID" value="OUJ75857.1"/>
    <property type="molecule type" value="Genomic_DNA"/>
</dbReference>
<accession>A0A243WKJ1</accession>
<feature type="transmembrane region" description="Helical" evidence="1">
    <location>
        <begin position="37"/>
        <end position="55"/>
    </location>
</feature>
<comment type="caution">
    <text evidence="2">The sequence shown here is derived from an EMBL/GenBank/DDBJ whole genome shotgun (WGS) entry which is preliminary data.</text>
</comment>
<evidence type="ECO:0000313" key="2">
    <source>
        <dbReference type="EMBL" id="OUJ75857.1"/>
    </source>
</evidence>
<dbReference type="Proteomes" id="UP000194873">
    <property type="component" value="Unassembled WGS sequence"/>
</dbReference>
<evidence type="ECO:0000256" key="1">
    <source>
        <dbReference type="SAM" id="Phobius"/>
    </source>
</evidence>
<evidence type="ECO:0000313" key="3">
    <source>
        <dbReference type="Proteomes" id="UP000194873"/>
    </source>
</evidence>
<organism evidence="2 3">
    <name type="scientific">Hymenobacter crusticola</name>
    <dbReference type="NCBI Taxonomy" id="1770526"/>
    <lineage>
        <taxon>Bacteria</taxon>
        <taxon>Pseudomonadati</taxon>
        <taxon>Bacteroidota</taxon>
        <taxon>Cytophagia</taxon>
        <taxon>Cytophagales</taxon>
        <taxon>Hymenobacteraceae</taxon>
        <taxon>Hymenobacter</taxon>
    </lineage>
</organism>